<dbReference type="InterPro" id="IPR008969">
    <property type="entry name" value="CarboxyPept-like_regulatory"/>
</dbReference>
<dbReference type="NCBIfam" id="TIGR04057">
    <property type="entry name" value="SusC_RagA_signa"/>
    <property type="match status" value="1"/>
</dbReference>
<dbReference type="InterPro" id="IPR036942">
    <property type="entry name" value="Beta-barrel_TonB_sf"/>
</dbReference>
<feature type="signal peptide" evidence="8">
    <location>
        <begin position="1"/>
        <end position="22"/>
    </location>
</feature>
<comment type="similarity">
    <text evidence="7">Belongs to the TonB-dependent receptor family.</text>
</comment>
<keyword evidence="11" id="KW-1185">Reference proteome</keyword>
<evidence type="ECO:0000256" key="7">
    <source>
        <dbReference type="PROSITE-ProRule" id="PRU01360"/>
    </source>
</evidence>
<evidence type="ECO:0000313" key="10">
    <source>
        <dbReference type="EMBL" id="MBD0831916.1"/>
    </source>
</evidence>
<dbReference type="InterPro" id="IPR023996">
    <property type="entry name" value="TonB-dep_OMP_SusC/RagA"/>
</dbReference>
<keyword evidence="8" id="KW-0732">Signal</keyword>
<keyword evidence="2 7" id="KW-0813">Transport</keyword>
<keyword evidence="6 7" id="KW-0998">Cell outer membrane</keyword>
<evidence type="ECO:0000256" key="6">
    <source>
        <dbReference type="ARBA" id="ARBA00023237"/>
    </source>
</evidence>
<dbReference type="AlphaFoldDB" id="A0A8J6UG51"/>
<evidence type="ECO:0000256" key="2">
    <source>
        <dbReference type="ARBA" id="ARBA00022448"/>
    </source>
</evidence>
<evidence type="ECO:0000259" key="9">
    <source>
        <dbReference type="Pfam" id="PF07715"/>
    </source>
</evidence>
<comment type="subcellular location">
    <subcellularLocation>
        <location evidence="1 7">Cell outer membrane</location>
        <topology evidence="1 7">Multi-pass membrane protein</topology>
    </subcellularLocation>
</comment>
<keyword evidence="5 7" id="KW-0472">Membrane</keyword>
<feature type="chain" id="PRO_5035203793" evidence="8">
    <location>
        <begin position="23"/>
        <end position="1103"/>
    </location>
</feature>
<evidence type="ECO:0000256" key="3">
    <source>
        <dbReference type="ARBA" id="ARBA00022452"/>
    </source>
</evidence>
<proteinExistence type="inferred from homology"/>
<dbReference type="Gene3D" id="2.40.170.20">
    <property type="entry name" value="TonB-dependent receptor, beta-barrel domain"/>
    <property type="match status" value="1"/>
</dbReference>
<keyword evidence="4 7" id="KW-0812">Transmembrane</keyword>
<evidence type="ECO:0000313" key="11">
    <source>
        <dbReference type="Proteomes" id="UP000600588"/>
    </source>
</evidence>
<name>A0A8J6UG51_9FLAO</name>
<gene>
    <name evidence="10" type="ORF">ICJ83_07205</name>
</gene>
<dbReference type="Pfam" id="PF07715">
    <property type="entry name" value="Plug"/>
    <property type="match status" value="1"/>
</dbReference>
<feature type="domain" description="TonB-dependent receptor plug" evidence="9">
    <location>
        <begin position="120"/>
        <end position="244"/>
    </location>
</feature>
<organism evidence="10 11">
    <name type="scientific">Aestuariibaculum sediminum</name>
    <dbReference type="NCBI Taxonomy" id="2770637"/>
    <lineage>
        <taxon>Bacteria</taxon>
        <taxon>Pseudomonadati</taxon>
        <taxon>Bacteroidota</taxon>
        <taxon>Flavobacteriia</taxon>
        <taxon>Flavobacteriales</taxon>
        <taxon>Flavobacteriaceae</taxon>
    </lineage>
</organism>
<protein>
    <submittedName>
        <fullName evidence="10">SusC/RagA family TonB-linked outer membrane protein</fullName>
    </submittedName>
</protein>
<evidence type="ECO:0000256" key="8">
    <source>
        <dbReference type="SAM" id="SignalP"/>
    </source>
</evidence>
<evidence type="ECO:0000256" key="1">
    <source>
        <dbReference type="ARBA" id="ARBA00004571"/>
    </source>
</evidence>
<comment type="caution">
    <text evidence="10">The sequence shown here is derived from an EMBL/GenBank/DDBJ whole genome shotgun (WGS) entry which is preliminary data.</text>
</comment>
<dbReference type="InterPro" id="IPR037066">
    <property type="entry name" value="Plug_dom_sf"/>
</dbReference>
<keyword evidence="3 7" id="KW-1134">Transmembrane beta strand</keyword>
<dbReference type="NCBIfam" id="TIGR04056">
    <property type="entry name" value="OMP_RagA_SusC"/>
    <property type="match status" value="1"/>
</dbReference>
<dbReference type="SUPFAM" id="SSF49464">
    <property type="entry name" value="Carboxypeptidase regulatory domain-like"/>
    <property type="match status" value="1"/>
</dbReference>
<evidence type="ECO:0000256" key="4">
    <source>
        <dbReference type="ARBA" id="ARBA00022692"/>
    </source>
</evidence>
<dbReference type="InterPro" id="IPR023997">
    <property type="entry name" value="TonB-dep_OMP_SusC/RagA_CS"/>
</dbReference>
<reference evidence="10 11" key="1">
    <citation type="submission" date="2020-09" db="EMBL/GenBank/DDBJ databases">
        <title>TT11 complete genome.</title>
        <authorList>
            <person name="Wu Z."/>
        </authorList>
    </citation>
    <scope>NUCLEOTIDE SEQUENCE [LARGE SCALE GENOMIC DNA]</scope>
    <source>
        <strain evidence="10 11">TT11</strain>
    </source>
</reference>
<dbReference type="EMBL" id="JACVXB010000002">
    <property type="protein sequence ID" value="MBD0831916.1"/>
    <property type="molecule type" value="Genomic_DNA"/>
</dbReference>
<dbReference type="GO" id="GO:0009279">
    <property type="term" value="C:cell outer membrane"/>
    <property type="evidence" value="ECO:0007669"/>
    <property type="project" value="UniProtKB-SubCell"/>
</dbReference>
<dbReference type="RefSeq" id="WP_188229699.1">
    <property type="nucleotide sequence ID" value="NZ_JACVXB010000002.1"/>
</dbReference>
<accession>A0A8J6UG51</accession>
<sequence length="1103" mass="120257">MNQKVFKLLFVFCFFGILHAGAQTTVSGVVTDANSGIPLAGANVIVKGTANGVSTDFDGNYFIEVPDQSTVLVISYVGYTSTEVTVGSQTTINVSLIEDTSQLEEVVVTALGIKREAKALGYSVAKVDSERILASGTPVNALQSLYGSASGVTVAATATGPSGGMKINIRNAVSLDASSTTRPLIVVDGIPIFDENSNINYNARSGRDNGTGINDINPDDIESIQILKGAKASVLYGYRGANGVMLITTKSGSKSRGLGASFSFTSTMENAAFYPELQDKYGTGRSASLSATDDEGYFLDENGERALDPAGAAFGPKFDPSVNLNWWDGSVRPWRANKESVYDQLFRTGSQQVSNVALSGGSDKATARFSYTNTQYRPINDGAKYTKNALSFTSSYDLNDHISLKYSGNFYTTDNLNSSYASSFDAQGSRSSLGAYARDIDVDLLRASLVTENGYNYFANPDLNANFISPGRSSVVGTLWDWTQNKSIFNRNHYVQSLTADFTFTDHLGLTLLGGLDHTVERNQYKGKLQDPSLIGPNSGSIYRDTNRIIRKNYGQALFNFNYDLSESLNLSGFIGGIVEKSYLESKGAEKIGGFVIPNWFSFNNLPAGVQPVYNFDNTEALEYSGVASVQFDWKSQLYVEAQARQQESSILDKNNRSFFYPGLSATWIASSTFQMPDVIKFLKVRASWADVGRPGSEYFGNVNLGVSASGGGFILNPPGDLPPIDDDFNPNLRPENKREFEAGFEAYLFENRRLGVDFSVYHANTYDQIMRVTAPPGLGVNNLRINAGDVANTGWELALKTKPVLNEDFQWNVDMTFSGSKTKVRRLDGELQSLALWSTNGLNAVARVGGEYGLIYQQRGNQHYINPSDDNDPNNGERIVDNSGTRYSYATSSNRVVGKLLPDVFGGVFSRFNYKNFGLVINMDYTFGATFIHEAETYMLASGVLKESLKYRDAETGGLPYYLNGSNKVAGTNPNGPTYNDGVLLDGVRADGTPNETIVAAQDYYYDSYFSNGFFPKDRIFKSDYIAIRNIALDYRLPDLSQKIGLKDVVLSVFANNVGYLYRAAPNTVPESSNGTGWADGSYGTTALPLQRTFGLSLKGKI</sequence>
<dbReference type="InterPro" id="IPR039426">
    <property type="entry name" value="TonB-dep_rcpt-like"/>
</dbReference>
<dbReference type="PROSITE" id="PS52016">
    <property type="entry name" value="TONB_DEPENDENT_REC_3"/>
    <property type="match status" value="1"/>
</dbReference>
<dbReference type="Gene3D" id="2.60.40.1120">
    <property type="entry name" value="Carboxypeptidase-like, regulatory domain"/>
    <property type="match status" value="1"/>
</dbReference>
<dbReference type="Pfam" id="PF13715">
    <property type="entry name" value="CarbopepD_reg_2"/>
    <property type="match status" value="1"/>
</dbReference>
<dbReference type="Proteomes" id="UP000600588">
    <property type="component" value="Unassembled WGS sequence"/>
</dbReference>
<dbReference type="SUPFAM" id="SSF56935">
    <property type="entry name" value="Porins"/>
    <property type="match status" value="1"/>
</dbReference>
<evidence type="ECO:0000256" key="5">
    <source>
        <dbReference type="ARBA" id="ARBA00023136"/>
    </source>
</evidence>
<dbReference type="InterPro" id="IPR012910">
    <property type="entry name" value="Plug_dom"/>
</dbReference>
<dbReference type="Gene3D" id="2.170.130.10">
    <property type="entry name" value="TonB-dependent receptor, plug domain"/>
    <property type="match status" value="1"/>
</dbReference>